<evidence type="ECO:0000256" key="2">
    <source>
        <dbReference type="ARBA" id="ARBA00007839"/>
    </source>
</evidence>
<evidence type="ECO:0000313" key="11">
    <source>
        <dbReference type="EMBL" id="CDG70631.1"/>
    </source>
</evidence>
<sequence length="83" mass="8857">MSYAFKMHPGHPSLRQLSCFDRVKMGFMIGFAVGISSAGVFGTYSALRMGLRGRELVSSLGKVMLQGGGTFGTFMAIGTAIRC</sequence>
<proteinExistence type="evidence at transcript level"/>
<organism evidence="11">
    <name type="scientific">Hydra vulgaris</name>
    <name type="common">Hydra</name>
    <name type="synonym">Hydra attenuata</name>
    <dbReference type="NCBI Taxonomy" id="6087"/>
    <lineage>
        <taxon>Eukaryota</taxon>
        <taxon>Metazoa</taxon>
        <taxon>Cnidaria</taxon>
        <taxon>Hydrozoa</taxon>
        <taxon>Hydroidolina</taxon>
        <taxon>Anthoathecata</taxon>
        <taxon>Aplanulata</taxon>
        <taxon>Hydridae</taxon>
        <taxon>Hydra</taxon>
    </lineage>
</organism>
<evidence type="ECO:0000256" key="1">
    <source>
        <dbReference type="ARBA" id="ARBA00004370"/>
    </source>
</evidence>
<feature type="transmembrane region" description="Helical" evidence="10">
    <location>
        <begin position="25"/>
        <end position="47"/>
    </location>
</feature>
<dbReference type="PANTHER" id="PTHR28525">
    <property type="entry name" value="REACTIVE OXYGEN SPECIES MODULATOR 1"/>
    <property type="match status" value="1"/>
</dbReference>
<evidence type="ECO:0000256" key="5">
    <source>
        <dbReference type="ARBA" id="ARBA00022989"/>
    </source>
</evidence>
<dbReference type="AlphaFoldDB" id="T2MEX8"/>
<reference evidence="11" key="1">
    <citation type="journal article" date="2013" name="Genome Biol. Evol.">
        <title>Punctuated emergences of genetic and phenotypic innovations in eumetazoan, bilaterian, euteleostome, and hominidae ancestors.</title>
        <authorList>
            <person name="Wenger Y."/>
            <person name="Galliot B."/>
        </authorList>
    </citation>
    <scope>NUCLEOTIDE SEQUENCE</scope>
    <source>
        <tissue evidence="11">Whole animals</tissue>
    </source>
</reference>
<evidence type="ECO:0000256" key="7">
    <source>
        <dbReference type="ARBA" id="ARBA00025225"/>
    </source>
</evidence>
<dbReference type="InterPro" id="IPR018450">
    <property type="entry name" value="Romo1/Mgr2"/>
</dbReference>
<comment type="subcellular location">
    <subcellularLocation>
        <location evidence="1">Membrane</location>
    </subcellularLocation>
</comment>
<name>T2MEX8_HYDVU</name>
<evidence type="ECO:0000256" key="8">
    <source>
        <dbReference type="ARBA" id="ARBA00025243"/>
    </source>
</evidence>
<keyword evidence="4 10" id="KW-0812">Transmembrane</keyword>
<evidence type="ECO:0000256" key="4">
    <source>
        <dbReference type="ARBA" id="ARBA00022692"/>
    </source>
</evidence>
<evidence type="ECO:0000256" key="10">
    <source>
        <dbReference type="SAM" id="Phobius"/>
    </source>
</evidence>
<evidence type="ECO:0000256" key="6">
    <source>
        <dbReference type="ARBA" id="ARBA00023136"/>
    </source>
</evidence>
<dbReference type="OrthoDB" id="5409308at2759"/>
<dbReference type="GO" id="GO:0045039">
    <property type="term" value="P:protein insertion into mitochondrial inner membrane"/>
    <property type="evidence" value="ECO:0007669"/>
    <property type="project" value="TreeGrafter"/>
</dbReference>
<dbReference type="EMBL" id="HAAD01004399">
    <property type="protein sequence ID" value="CDG70631.1"/>
    <property type="molecule type" value="mRNA"/>
</dbReference>
<evidence type="ECO:0000256" key="9">
    <source>
        <dbReference type="ARBA" id="ARBA00032686"/>
    </source>
</evidence>
<keyword evidence="5 10" id="KW-1133">Transmembrane helix</keyword>
<comment type="function">
    <text evidence="8">Induces production of reactive oxygen species (ROS) which are necessary for cell proliferation. May play a role in inducing oxidative DNA damage and replicative senescence. May play a role in the coordination of mitochondrial morphology and cell proliferation.</text>
</comment>
<comment type="similarity">
    <text evidence="2">Belongs to the MGR2 family.</text>
</comment>
<dbReference type="GO" id="GO:0030150">
    <property type="term" value="P:protein import into mitochondrial matrix"/>
    <property type="evidence" value="ECO:0007669"/>
    <property type="project" value="TreeGrafter"/>
</dbReference>
<dbReference type="SMART" id="SM01378">
    <property type="entry name" value="Romo1"/>
    <property type="match status" value="1"/>
</dbReference>
<keyword evidence="6 10" id="KW-0472">Membrane</keyword>
<dbReference type="GO" id="GO:0005744">
    <property type="term" value="C:TIM23 mitochondrial import inner membrane translocase complex"/>
    <property type="evidence" value="ECO:0007669"/>
    <property type="project" value="TreeGrafter"/>
</dbReference>
<accession>T2MEX8</accession>
<dbReference type="Pfam" id="PF10247">
    <property type="entry name" value="Romo1"/>
    <property type="match status" value="1"/>
</dbReference>
<gene>
    <name evidence="11" type="primary">ROMO1</name>
</gene>
<protein>
    <recommendedName>
        <fullName evidence="3">Reactive oxygen species modulator 1</fullName>
    </recommendedName>
    <alternativeName>
        <fullName evidence="9">Protein MGR2 homolog</fullName>
    </alternativeName>
</protein>
<evidence type="ECO:0000256" key="3">
    <source>
        <dbReference type="ARBA" id="ARBA00016275"/>
    </source>
</evidence>
<comment type="function">
    <text evidence="7">Has antibacterial activity against a variety of bacteria including S.aureus, P.aeruginosa and M.tuberculosis. Acts by inducing bacterial membrane breakage.</text>
</comment>
<dbReference type="PANTHER" id="PTHR28525:SF1">
    <property type="entry name" value="REACTIVE OXYGEN SPECIES MODULATOR 1"/>
    <property type="match status" value="1"/>
</dbReference>